<keyword evidence="3" id="KW-1185">Reference proteome</keyword>
<dbReference type="STRING" id="706587.Desti_0786"/>
<gene>
    <name evidence="2" type="ordered locus">Desti_0786</name>
</gene>
<organism evidence="2 3">
    <name type="scientific">Desulfomonile tiedjei (strain ATCC 49306 / DSM 6799 / DCB-1)</name>
    <dbReference type="NCBI Taxonomy" id="706587"/>
    <lineage>
        <taxon>Bacteria</taxon>
        <taxon>Pseudomonadati</taxon>
        <taxon>Thermodesulfobacteriota</taxon>
        <taxon>Desulfomonilia</taxon>
        <taxon>Desulfomonilales</taxon>
        <taxon>Desulfomonilaceae</taxon>
        <taxon>Desulfomonile</taxon>
    </lineage>
</organism>
<dbReference type="HOGENOM" id="CLU_2915006_0_0_7"/>
<accession>I4C1S0</accession>
<dbReference type="Proteomes" id="UP000006055">
    <property type="component" value="Chromosome"/>
</dbReference>
<reference evidence="3" key="1">
    <citation type="submission" date="2012-06" db="EMBL/GenBank/DDBJ databases">
        <title>Complete sequence of chromosome of Desulfomonile tiedjei DSM 6799.</title>
        <authorList>
            <person name="Lucas S."/>
            <person name="Copeland A."/>
            <person name="Lapidus A."/>
            <person name="Glavina del Rio T."/>
            <person name="Dalin E."/>
            <person name="Tice H."/>
            <person name="Bruce D."/>
            <person name="Goodwin L."/>
            <person name="Pitluck S."/>
            <person name="Peters L."/>
            <person name="Ovchinnikova G."/>
            <person name="Zeytun A."/>
            <person name="Lu M."/>
            <person name="Kyrpides N."/>
            <person name="Mavromatis K."/>
            <person name="Ivanova N."/>
            <person name="Brettin T."/>
            <person name="Detter J.C."/>
            <person name="Han C."/>
            <person name="Larimer F."/>
            <person name="Land M."/>
            <person name="Hauser L."/>
            <person name="Markowitz V."/>
            <person name="Cheng J.-F."/>
            <person name="Hugenholtz P."/>
            <person name="Woyke T."/>
            <person name="Wu D."/>
            <person name="Spring S."/>
            <person name="Schroeder M."/>
            <person name="Brambilla E."/>
            <person name="Klenk H.-P."/>
            <person name="Eisen J.A."/>
        </authorList>
    </citation>
    <scope>NUCLEOTIDE SEQUENCE [LARGE SCALE GENOMIC DNA]</scope>
    <source>
        <strain evidence="3">ATCC 49306 / DSM 6799 / DCB-1</strain>
    </source>
</reference>
<name>I4C1S0_DESTA</name>
<proteinExistence type="predicted"/>
<protein>
    <submittedName>
        <fullName evidence="2">Uncharacterized protein</fullName>
    </submittedName>
</protein>
<dbReference type="EMBL" id="CP003360">
    <property type="protein sequence ID" value="AFM23511.1"/>
    <property type="molecule type" value="Genomic_DNA"/>
</dbReference>
<evidence type="ECO:0000313" key="2">
    <source>
        <dbReference type="EMBL" id="AFM23511.1"/>
    </source>
</evidence>
<keyword evidence="1" id="KW-0472">Membrane</keyword>
<dbReference type="RefSeq" id="WP_014808667.1">
    <property type="nucleotide sequence ID" value="NC_018025.1"/>
</dbReference>
<keyword evidence="1" id="KW-0812">Transmembrane</keyword>
<dbReference type="AlphaFoldDB" id="I4C1S0"/>
<feature type="transmembrane region" description="Helical" evidence="1">
    <location>
        <begin position="38"/>
        <end position="57"/>
    </location>
</feature>
<sequence>MMGIRWYEWIGWTVEALVIALAIVFIGSTISEGEIRPILVSTIGFGIVIGAWTWVMLKCGR</sequence>
<evidence type="ECO:0000313" key="3">
    <source>
        <dbReference type="Proteomes" id="UP000006055"/>
    </source>
</evidence>
<keyword evidence="1" id="KW-1133">Transmembrane helix</keyword>
<feature type="transmembrane region" description="Helical" evidence="1">
    <location>
        <begin position="6"/>
        <end position="26"/>
    </location>
</feature>
<evidence type="ECO:0000256" key="1">
    <source>
        <dbReference type="SAM" id="Phobius"/>
    </source>
</evidence>
<dbReference type="KEGG" id="dti:Desti_0786"/>